<evidence type="ECO:0000313" key="10">
    <source>
        <dbReference type="Proteomes" id="UP001198571"/>
    </source>
</evidence>
<dbReference type="Pfam" id="PF22022">
    <property type="entry name" value="Phage_int_M"/>
    <property type="match status" value="1"/>
</dbReference>
<keyword evidence="10" id="KW-1185">Reference proteome</keyword>
<keyword evidence="4" id="KW-0233">DNA recombination</keyword>
<evidence type="ECO:0000259" key="7">
    <source>
        <dbReference type="PROSITE" id="PS51898"/>
    </source>
</evidence>
<dbReference type="PROSITE" id="PS51898">
    <property type="entry name" value="TYR_RECOMBINASE"/>
    <property type="match status" value="1"/>
</dbReference>
<evidence type="ECO:0000259" key="8">
    <source>
        <dbReference type="PROSITE" id="PS51900"/>
    </source>
</evidence>
<dbReference type="Pfam" id="PF00589">
    <property type="entry name" value="Phage_integrase"/>
    <property type="match status" value="1"/>
</dbReference>
<protein>
    <submittedName>
        <fullName evidence="9">Site-specific integrase</fullName>
    </submittedName>
</protein>
<evidence type="ECO:0000256" key="3">
    <source>
        <dbReference type="ARBA" id="ARBA00023125"/>
    </source>
</evidence>
<comment type="similarity">
    <text evidence="1">Belongs to the 'phage' integrase family.</text>
</comment>
<dbReference type="PROSITE" id="PS51900">
    <property type="entry name" value="CB"/>
    <property type="match status" value="1"/>
</dbReference>
<evidence type="ECO:0000256" key="2">
    <source>
        <dbReference type="ARBA" id="ARBA00022908"/>
    </source>
</evidence>
<comment type="caution">
    <text evidence="9">The sequence shown here is derived from an EMBL/GenBank/DDBJ whole genome shotgun (WGS) entry which is preliminary data.</text>
</comment>
<evidence type="ECO:0000313" key="9">
    <source>
        <dbReference type="EMBL" id="MCB5409444.1"/>
    </source>
</evidence>
<dbReference type="InterPro" id="IPR025166">
    <property type="entry name" value="Integrase_DNA_bind_dom"/>
</dbReference>
<dbReference type="InterPro" id="IPR002104">
    <property type="entry name" value="Integrase_catalytic"/>
</dbReference>
<dbReference type="InterPro" id="IPR010998">
    <property type="entry name" value="Integrase_recombinase_N"/>
</dbReference>
<dbReference type="InterPro" id="IPR053876">
    <property type="entry name" value="Phage_int_M"/>
</dbReference>
<evidence type="ECO:0000256" key="6">
    <source>
        <dbReference type="SAM" id="MobiDB-lite"/>
    </source>
</evidence>
<dbReference type="InterPro" id="IPR013762">
    <property type="entry name" value="Integrase-like_cat_sf"/>
</dbReference>
<sequence>MKLTAVSVERLQAASSRQEIPDSLCTGLYLVVQPTGKKSWQVRYRHGGTHRRMTLATYPLLSLAEARQRAREALGAASEGRDPSAEVKAAKAPKPEDDRNRIGTLVEQFAKRHLDKLKSGTEVRRAFDLHVLPKWGDRPVHTIGKRDVVDLLDGLVDGGKPAAANKVRAHLSKFFNWCTERDIIATPPTLSVKAPAKNTVRERVLNDDELRWLWRASEEEPFPWGPMAQMLLLTGQRLNEVAQMADTEIEGLVWRLAPERTKNGRSHDVPLSKQVQEILSKIERVFDASGRIRFVFTTTGTTPVSGFSKGLDHIQRRMGAIGFAERGEPVEIPRWTWHDLRRTAATGMARIGTPVRVTEAVLNHVSGTGGGIVAVYQRHDYADEKRQALDAWAGFVMQLVQGNPDNVVRLAGGR</sequence>
<feature type="domain" description="Tyr recombinase" evidence="7">
    <location>
        <begin position="200"/>
        <end position="390"/>
    </location>
</feature>
<dbReference type="PANTHER" id="PTHR30629">
    <property type="entry name" value="PROPHAGE INTEGRASE"/>
    <property type="match status" value="1"/>
</dbReference>
<gene>
    <name evidence="9" type="ORF">H0485_05435</name>
</gene>
<organism evidence="9 10">
    <name type="scientific">Pseudogemmobacter faecipullorum</name>
    <dbReference type="NCBI Taxonomy" id="2755041"/>
    <lineage>
        <taxon>Bacteria</taxon>
        <taxon>Pseudomonadati</taxon>
        <taxon>Pseudomonadota</taxon>
        <taxon>Alphaproteobacteria</taxon>
        <taxon>Rhodobacterales</taxon>
        <taxon>Paracoccaceae</taxon>
        <taxon>Pseudogemmobacter</taxon>
    </lineage>
</organism>
<evidence type="ECO:0000256" key="5">
    <source>
        <dbReference type="PROSITE-ProRule" id="PRU01248"/>
    </source>
</evidence>
<dbReference type="Gene3D" id="1.10.443.10">
    <property type="entry name" value="Intergrase catalytic core"/>
    <property type="match status" value="1"/>
</dbReference>
<evidence type="ECO:0000256" key="1">
    <source>
        <dbReference type="ARBA" id="ARBA00008857"/>
    </source>
</evidence>
<dbReference type="RefSeq" id="WP_226934351.1">
    <property type="nucleotide sequence ID" value="NZ_JACDXX010000004.1"/>
</dbReference>
<dbReference type="Gene3D" id="3.30.160.390">
    <property type="entry name" value="Integrase, DNA-binding domain"/>
    <property type="match status" value="1"/>
</dbReference>
<dbReference type="SUPFAM" id="SSF56349">
    <property type="entry name" value="DNA breaking-rejoining enzymes"/>
    <property type="match status" value="1"/>
</dbReference>
<keyword evidence="3 5" id="KW-0238">DNA-binding</keyword>
<reference evidence="9 10" key="1">
    <citation type="submission" date="2020-07" db="EMBL/GenBank/DDBJ databases">
        <title>Pseudogemmobacter sp. nov., isolated from poultry manure in Taiwan.</title>
        <authorList>
            <person name="Lin S.-Y."/>
            <person name="Tang Y.-S."/>
            <person name="Young C.-C."/>
        </authorList>
    </citation>
    <scope>NUCLEOTIDE SEQUENCE [LARGE SCALE GENOMIC DNA]</scope>
    <source>
        <strain evidence="9 10">CC-YST710</strain>
    </source>
</reference>
<dbReference type="InterPro" id="IPR011010">
    <property type="entry name" value="DNA_brk_join_enz"/>
</dbReference>
<dbReference type="InterPro" id="IPR050808">
    <property type="entry name" value="Phage_Integrase"/>
</dbReference>
<dbReference type="InterPro" id="IPR044068">
    <property type="entry name" value="CB"/>
</dbReference>
<proteinExistence type="inferred from homology"/>
<dbReference type="Gene3D" id="1.10.150.130">
    <property type="match status" value="1"/>
</dbReference>
<dbReference type="Pfam" id="PF13356">
    <property type="entry name" value="Arm-DNA-bind_3"/>
    <property type="match status" value="1"/>
</dbReference>
<name>A0ABS8CJ82_9RHOB</name>
<feature type="region of interest" description="Disordered" evidence="6">
    <location>
        <begin position="72"/>
        <end position="98"/>
    </location>
</feature>
<dbReference type="Proteomes" id="UP001198571">
    <property type="component" value="Unassembled WGS sequence"/>
</dbReference>
<keyword evidence="2" id="KW-0229">DNA integration</keyword>
<feature type="compositionally biased region" description="Basic and acidic residues" evidence="6">
    <location>
        <begin position="79"/>
        <end position="98"/>
    </location>
</feature>
<accession>A0ABS8CJ82</accession>
<evidence type="ECO:0000256" key="4">
    <source>
        <dbReference type="ARBA" id="ARBA00023172"/>
    </source>
</evidence>
<dbReference type="CDD" id="cd00801">
    <property type="entry name" value="INT_P4_C"/>
    <property type="match status" value="1"/>
</dbReference>
<dbReference type="EMBL" id="JACDXX010000004">
    <property type="protein sequence ID" value="MCB5409444.1"/>
    <property type="molecule type" value="Genomic_DNA"/>
</dbReference>
<feature type="domain" description="Core-binding (CB)" evidence="8">
    <location>
        <begin position="100"/>
        <end position="179"/>
    </location>
</feature>
<dbReference type="PANTHER" id="PTHR30629:SF2">
    <property type="entry name" value="PROPHAGE INTEGRASE INTS-RELATED"/>
    <property type="match status" value="1"/>
</dbReference>
<dbReference type="InterPro" id="IPR038488">
    <property type="entry name" value="Integrase_DNA-bd_sf"/>
</dbReference>